<reference evidence="11 12" key="2">
    <citation type="journal article" date="2016" name="ISME J.">
        <title>Physiological and genomic characterization of two novel marine thaumarchaeal strains indicates niche differentiation.</title>
        <authorList>
            <person name="Bayer B."/>
            <person name="Vojvoda J."/>
            <person name="Offre P."/>
            <person name="Alves R.J."/>
            <person name="Elisabeth N.H."/>
            <person name="Garcia J.A."/>
            <person name="Volland J.M."/>
            <person name="Srivastava A."/>
            <person name="Schleper C."/>
            <person name="Herndl G.J."/>
        </authorList>
    </citation>
    <scope>NUCLEOTIDE SEQUENCE [LARGE SCALE GENOMIC DNA]</scope>
    <source>
        <strain evidence="11 12">D3C</strain>
    </source>
</reference>
<comment type="similarity">
    <text evidence="3 9">Belongs to the eukaryotic release factor 1 family.</text>
</comment>
<dbReference type="EMBL" id="CP010868">
    <property type="protein sequence ID" value="AJM92526.1"/>
    <property type="molecule type" value="Genomic_DNA"/>
</dbReference>
<evidence type="ECO:0000256" key="9">
    <source>
        <dbReference type="HAMAP-Rule" id="MF_00424"/>
    </source>
</evidence>
<dbReference type="InterPro" id="IPR005142">
    <property type="entry name" value="eRF1_3"/>
</dbReference>
<dbReference type="Proteomes" id="UP000032027">
    <property type="component" value="Chromosome"/>
</dbReference>
<evidence type="ECO:0000256" key="8">
    <source>
        <dbReference type="ARBA" id="ARBA00031168"/>
    </source>
</evidence>
<feature type="domain" description="eRF1/Pelota-like N-terminal" evidence="10">
    <location>
        <begin position="12"/>
        <end position="150"/>
    </location>
</feature>
<dbReference type="FunFam" id="3.30.420.60:FF:000003">
    <property type="entry name" value="Peptide chain release factor subunit 1"/>
    <property type="match status" value="1"/>
</dbReference>
<dbReference type="InterPro" id="IPR042226">
    <property type="entry name" value="eFR1_2_sf"/>
</dbReference>
<dbReference type="Pfam" id="PF03464">
    <property type="entry name" value="eRF1_2"/>
    <property type="match status" value="1"/>
</dbReference>
<sequence>MEKAQMGKIKIEKQDSVKIYKIRKTLEELSKKSGRGTELITVYIPKGKQLHEIIGTLQQEQGTADNIKSDLTRSHVVDSLGKVVQRLKLYKKTPERGLVMFCGALPPEEGGPLGSEVVKVWEIDPPKDLNQYLYRCDDHFHVDILKDMLKDDNLIGFLAIDAKDAGWGLLHGDKIEVLAQTGSGVAGKHRQGGQSAKRFQKLREMELTYYFNRVAQTTREYFIDIYPVKGLVISGPGPTKEDFINGNYLEYRLQNNIIATIDSSYSGSEGIREAFAKSSDILGNFRLVEEKKLVEDLFREINGNTGKGSYGLKEVIEFLKNNVVETLIITDNTNLHRVEGKCKRCQHMQEEIVERPQVIPKKTEYSNNPCPGCKAMEVEVNEQDIVDYLELLSSKTGSKLEVVSGSAEHGNMLASLGKIGAILRYNPGHAK</sequence>
<dbReference type="STRING" id="1582439.NPIRD3C_1314"/>
<dbReference type="InterPro" id="IPR029064">
    <property type="entry name" value="Ribosomal_eL30-like_sf"/>
</dbReference>
<reference evidence="11 12" key="3">
    <citation type="journal article" date="2019" name="Int. J. Syst. Evol. Microbiol.">
        <title>Nitrosopumilus adriaticus sp. nov. and Nitrosopumilus piranensis sp. nov., two ammonia-oxidizing archaea from the Adriatic Sea and members of the class Nitrososphaeria.</title>
        <authorList>
            <person name="Bayer B."/>
            <person name="Vojvoda J."/>
            <person name="Reinthaler T."/>
            <person name="Reyes C."/>
            <person name="Pinto M."/>
            <person name="Herndl G.J."/>
        </authorList>
    </citation>
    <scope>NUCLEOTIDE SEQUENCE [LARGE SCALE GENOMIC DNA]</scope>
    <source>
        <strain evidence="11 12">D3C</strain>
    </source>
</reference>
<dbReference type="GO" id="GO:0016149">
    <property type="term" value="F:translation release factor activity, codon specific"/>
    <property type="evidence" value="ECO:0007669"/>
    <property type="project" value="UniProtKB-UniRule"/>
</dbReference>
<evidence type="ECO:0000313" key="12">
    <source>
        <dbReference type="Proteomes" id="UP000032027"/>
    </source>
</evidence>
<dbReference type="PATRIC" id="fig|1582439.9.peg.1356"/>
<keyword evidence="12" id="KW-1185">Reference proteome</keyword>
<evidence type="ECO:0000256" key="7">
    <source>
        <dbReference type="ARBA" id="ARBA00022917"/>
    </source>
</evidence>
<gene>
    <name evidence="9" type="primary">prf1</name>
    <name evidence="11" type="ORF">NPIRD3C_1314</name>
</gene>
<dbReference type="Pfam" id="PF03463">
    <property type="entry name" value="eRF1_1"/>
    <property type="match status" value="1"/>
</dbReference>
<dbReference type="SUPFAM" id="SSF55481">
    <property type="entry name" value="N-terminal domain of eukaryotic peptide chain release factor subunit 1, ERF1"/>
    <property type="match status" value="1"/>
</dbReference>
<dbReference type="Gene3D" id="3.30.960.10">
    <property type="entry name" value="eRF1 domain 1"/>
    <property type="match status" value="1"/>
</dbReference>
<dbReference type="Pfam" id="PF03465">
    <property type="entry name" value="eRF1_3"/>
    <property type="match status" value="1"/>
</dbReference>
<comment type="subunit">
    <text evidence="4 9">Heterodimer of two subunits, one of which binds GTP.</text>
</comment>
<dbReference type="InterPro" id="IPR005140">
    <property type="entry name" value="eRF1_Pelota-like_N"/>
</dbReference>
<evidence type="ECO:0000256" key="1">
    <source>
        <dbReference type="ARBA" id="ARBA00002832"/>
    </source>
</evidence>
<comment type="function">
    <text evidence="1 9">Directs the termination of nascent peptide synthesis (translation) in response to the termination codons UAA, UAG and UGA.</text>
</comment>
<dbReference type="InterPro" id="IPR024049">
    <property type="entry name" value="eRF1_1_sf"/>
</dbReference>
<dbReference type="AlphaFoldDB" id="A0A0C5BW96"/>
<protein>
    <recommendedName>
        <fullName evidence="5 9">Peptide chain release factor subunit 1</fullName>
    </recommendedName>
    <alternativeName>
        <fullName evidence="8 9">Translation termination factor aRF1</fullName>
    </alternativeName>
</protein>
<dbReference type="SMART" id="SM01194">
    <property type="entry name" value="eRF1_1"/>
    <property type="match status" value="1"/>
</dbReference>
<organism evidence="11 12">
    <name type="scientific">Nitrosopumilus piranensis</name>
    <dbReference type="NCBI Taxonomy" id="1582439"/>
    <lineage>
        <taxon>Archaea</taxon>
        <taxon>Nitrososphaerota</taxon>
        <taxon>Nitrososphaeria</taxon>
        <taxon>Nitrosopumilales</taxon>
        <taxon>Nitrosopumilaceae</taxon>
        <taxon>Nitrosopumilus</taxon>
    </lineage>
</organism>
<evidence type="ECO:0000256" key="3">
    <source>
        <dbReference type="ARBA" id="ARBA00005326"/>
    </source>
</evidence>
<dbReference type="KEGG" id="nid:NPIRD3C_1314"/>
<dbReference type="SUPFAM" id="SSF53137">
    <property type="entry name" value="Translational machinery components"/>
    <property type="match status" value="1"/>
</dbReference>
<evidence type="ECO:0000256" key="5">
    <source>
        <dbReference type="ARBA" id="ARBA00019723"/>
    </source>
</evidence>
<evidence type="ECO:0000256" key="2">
    <source>
        <dbReference type="ARBA" id="ARBA00004496"/>
    </source>
</evidence>
<dbReference type="InterPro" id="IPR020918">
    <property type="entry name" value="Peptide_chain-rel_aRF1"/>
</dbReference>
<dbReference type="PANTHER" id="PTHR10113">
    <property type="entry name" value="PEPTIDE CHAIN RELEASE FACTOR SUBUNIT 1"/>
    <property type="match status" value="1"/>
</dbReference>
<accession>A0A0C5BW96</accession>
<dbReference type="Gene3D" id="3.30.1330.30">
    <property type="match status" value="1"/>
</dbReference>
<dbReference type="InterPro" id="IPR005141">
    <property type="entry name" value="eRF1_2"/>
</dbReference>
<dbReference type="HAMAP" id="MF_00424">
    <property type="entry name" value="Rel_fact_arch_1"/>
    <property type="match status" value="1"/>
</dbReference>
<dbReference type="SUPFAM" id="SSF55315">
    <property type="entry name" value="L30e-like"/>
    <property type="match status" value="1"/>
</dbReference>
<dbReference type="HOGENOM" id="CLU_035759_3_0_2"/>
<dbReference type="GO" id="GO:0005737">
    <property type="term" value="C:cytoplasm"/>
    <property type="evidence" value="ECO:0007669"/>
    <property type="project" value="UniProtKB-SubCell"/>
</dbReference>
<comment type="subcellular location">
    <subcellularLocation>
        <location evidence="2 9">Cytoplasm</location>
    </subcellularLocation>
</comment>
<evidence type="ECO:0000313" key="11">
    <source>
        <dbReference type="EMBL" id="AJM92526.1"/>
    </source>
</evidence>
<dbReference type="Gene3D" id="3.30.420.60">
    <property type="entry name" value="eRF1 domain 2"/>
    <property type="match status" value="1"/>
</dbReference>
<dbReference type="FunFam" id="3.30.960.10:FF:000003">
    <property type="entry name" value="Peptide chain release factor subunit 1"/>
    <property type="match status" value="1"/>
</dbReference>
<evidence type="ECO:0000259" key="10">
    <source>
        <dbReference type="SMART" id="SM01194"/>
    </source>
</evidence>
<dbReference type="NCBIfam" id="TIGR03676">
    <property type="entry name" value="aRF1_eRF1"/>
    <property type="match status" value="1"/>
</dbReference>
<dbReference type="FunFam" id="3.30.1330.30:FF:000032">
    <property type="entry name" value="Eukaryotic peptide chain release factor subunit 1"/>
    <property type="match status" value="1"/>
</dbReference>
<evidence type="ECO:0000256" key="4">
    <source>
        <dbReference type="ARBA" id="ARBA00011520"/>
    </source>
</evidence>
<evidence type="ECO:0000256" key="6">
    <source>
        <dbReference type="ARBA" id="ARBA00022490"/>
    </source>
</evidence>
<keyword evidence="6 9" id="KW-0963">Cytoplasm</keyword>
<reference evidence="12" key="1">
    <citation type="submission" date="2015-02" db="EMBL/GenBank/DDBJ databases">
        <title>Characterization of two novel Thaumarchaeota isolated from the Northern Adriatic Sea.</title>
        <authorList>
            <person name="Bayer B."/>
            <person name="Vojvoda J."/>
            <person name="Offre P."/>
            <person name="Srivastava A."/>
            <person name="Elisabeth N."/>
            <person name="Garcia J.A.L."/>
            <person name="Schleper C."/>
            <person name="Herndl G.J."/>
        </authorList>
    </citation>
    <scope>NUCLEOTIDE SEQUENCE [LARGE SCALE GENOMIC DNA]</scope>
    <source>
        <strain evidence="12">D3C</strain>
    </source>
</reference>
<keyword evidence="7 9" id="KW-0648">Protein biosynthesis</keyword>
<dbReference type="InterPro" id="IPR004403">
    <property type="entry name" value="Peptide_chain-rel_eRF1/aRF1"/>
</dbReference>
<proteinExistence type="inferred from homology"/>
<name>A0A0C5BW96_9ARCH</name>